<feature type="transmembrane region" description="Helical" evidence="2">
    <location>
        <begin position="453"/>
        <end position="477"/>
    </location>
</feature>
<dbReference type="AlphaFoldDB" id="A0AA41V6H4"/>
<dbReference type="Proteomes" id="UP001177140">
    <property type="component" value="Unassembled WGS sequence"/>
</dbReference>
<dbReference type="InterPro" id="IPR004158">
    <property type="entry name" value="DUF247_pln"/>
</dbReference>
<feature type="region of interest" description="Disordered" evidence="1">
    <location>
        <begin position="280"/>
        <end position="301"/>
    </location>
</feature>
<sequence length="505" mass="57803">MSSSISPSQISSHEPEYHHESSSSRRNSKWVIDVKEKLEKMDKSNEVDHWKKKCIYQIPACVKDLNKKAYKPQAVSFGPYHHGEEHLNQMEEHKHRALLHFLKRSNRPIEAYMEALHRVGNHLIDSYDWLDRKWLQHRGENDEADDDQRNRYGNYNDQFLQLMMLDGCFMLEILRTATGTTDDYAFNDPIFSYHGKLYIMPYIRRDMLMLQNQLPMLLLDTLLAVETGGAGGGTTTGGKPKNEEFLNRIISKFCSPNTPIHSLGKCLHVLDVYRKNLLQDPRKKSHQTRPRGPDDHSESSGDIIRSAMELHEAGIRFKTSKTMSLKDISFRGGVLRLPVIVVDDTTESTFLNLMAYERFHVGAGNEVTAYIFFMDNIIDSAKDVSLLHSSGIIQNAVGSDKAVAKLFNELSKDVTLDPDSSLDKVHKKVNDYCKKKWNEWRANLIHTYFRSPWAILSVVAALFLMALTIAQTIYTIYPYYHPAGSSDSSTTPAVTPPRTPLRPRR</sequence>
<keyword evidence="2" id="KW-0812">Transmembrane</keyword>
<evidence type="ECO:0000313" key="4">
    <source>
        <dbReference type="Proteomes" id="UP001177140"/>
    </source>
</evidence>
<evidence type="ECO:0000256" key="1">
    <source>
        <dbReference type="SAM" id="MobiDB-lite"/>
    </source>
</evidence>
<name>A0AA41V6H4_PAPNU</name>
<feature type="compositionally biased region" description="Pro residues" evidence="1">
    <location>
        <begin position="494"/>
        <end position="505"/>
    </location>
</feature>
<dbReference type="EMBL" id="JAJJMA010140110">
    <property type="protein sequence ID" value="MCL7033932.1"/>
    <property type="molecule type" value="Genomic_DNA"/>
</dbReference>
<reference evidence="3" key="1">
    <citation type="submission" date="2022-03" db="EMBL/GenBank/DDBJ databases">
        <title>A functionally conserved STORR gene fusion in Papaver species that diverged 16.8 million years ago.</title>
        <authorList>
            <person name="Catania T."/>
        </authorList>
    </citation>
    <scope>NUCLEOTIDE SEQUENCE</scope>
    <source>
        <strain evidence="3">S-191538</strain>
    </source>
</reference>
<proteinExistence type="predicted"/>
<keyword evidence="4" id="KW-1185">Reference proteome</keyword>
<dbReference type="PANTHER" id="PTHR31170:SF18">
    <property type="entry name" value="(WILD MALAYSIAN BANANA) HYPOTHETICAL PROTEIN"/>
    <property type="match status" value="1"/>
</dbReference>
<dbReference type="PANTHER" id="PTHR31170">
    <property type="entry name" value="BNAC04G53230D PROTEIN"/>
    <property type="match status" value="1"/>
</dbReference>
<feature type="region of interest" description="Disordered" evidence="1">
    <location>
        <begin position="1"/>
        <end position="28"/>
    </location>
</feature>
<feature type="compositionally biased region" description="Basic and acidic residues" evidence="1">
    <location>
        <begin position="13"/>
        <end position="23"/>
    </location>
</feature>
<protein>
    <submittedName>
        <fullName evidence="3">Uncharacterized protein</fullName>
    </submittedName>
</protein>
<keyword evidence="2" id="KW-1133">Transmembrane helix</keyword>
<organism evidence="3 4">
    <name type="scientific">Papaver nudicaule</name>
    <name type="common">Iceland poppy</name>
    <dbReference type="NCBI Taxonomy" id="74823"/>
    <lineage>
        <taxon>Eukaryota</taxon>
        <taxon>Viridiplantae</taxon>
        <taxon>Streptophyta</taxon>
        <taxon>Embryophyta</taxon>
        <taxon>Tracheophyta</taxon>
        <taxon>Spermatophyta</taxon>
        <taxon>Magnoliopsida</taxon>
        <taxon>Ranunculales</taxon>
        <taxon>Papaveraceae</taxon>
        <taxon>Papaveroideae</taxon>
        <taxon>Papaver</taxon>
    </lineage>
</organism>
<evidence type="ECO:0000256" key="2">
    <source>
        <dbReference type="SAM" id="Phobius"/>
    </source>
</evidence>
<evidence type="ECO:0000313" key="3">
    <source>
        <dbReference type="EMBL" id="MCL7033932.1"/>
    </source>
</evidence>
<dbReference type="Pfam" id="PF03140">
    <property type="entry name" value="DUF247"/>
    <property type="match status" value="1"/>
</dbReference>
<feature type="region of interest" description="Disordered" evidence="1">
    <location>
        <begin position="484"/>
        <end position="505"/>
    </location>
</feature>
<accession>A0AA41V6H4</accession>
<feature type="compositionally biased region" description="Low complexity" evidence="1">
    <location>
        <begin position="1"/>
        <end position="12"/>
    </location>
</feature>
<keyword evidence="2" id="KW-0472">Membrane</keyword>
<comment type="caution">
    <text evidence="3">The sequence shown here is derived from an EMBL/GenBank/DDBJ whole genome shotgun (WGS) entry which is preliminary data.</text>
</comment>
<gene>
    <name evidence="3" type="ORF">MKW94_016960</name>
</gene>